<evidence type="ECO:0000313" key="2">
    <source>
        <dbReference type="Proteomes" id="UP000054007"/>
    </source>
</evidence>
<dbReference type="EMBL" id="KN880476">
    <property type="protein sequence ID" value="KIY69914.1"/>
    <property type="molecule type" value="Genomic_DNA"/>
</dbReference>
<protein>
    <submittedName>
        <fullName evidence="1">Uncharacterized protein</fullName>
    </submittedName>
</protein>
<reference evidence="1 2" key="1">
    <citation type="journal article" date="2015" name="Fungal Genet. Biol.">
        <title>Evolution of novel wood decay mechanisms in Agaricales revealed by the genome sequences of Fistulina hepatica and Cylindrobasidium torrendii.</title>
        <authorList>
            <person name="Floudas D."/>
            <person name="Held B.W."/>
            <person name="Riley R."/>
            <person name="Nagy L.G."/>
            <person name="Koehler G."/>
            <person name="Ransdell A.S."/>
            <person name="Younus H."/>
            <person name="Chow J."/>
            <person name="Chiniquy J."/>
            <person name="Lipzen A."/>
            <person name="Tritt A."/>
            <person name="Sun H."/>
            <person name="Haridas S."/>
            <person name="LaButti K."/>
            <person name="Ohm R.A."/>
            <person name="Kues U."/>
            <person name="Blanchette R.A."/>
            <person name="Grigoriev I.V."/>
            <person name="Minto R.E."/>
            <person name="Hibbett D.S."/>
        </authorList>
    </citation>
    <scope>NUCLEOTIDE SEQUENCE [LARGE SCALE GENOMIC DNA]</scope>
    <source>
        <strain evidence="1 2">FP15055 ss-10</strain>
    </source>
</reference>
<dbReference type="OrthoDB" id="3231772at2759"/>
<gene>
    <name evidence="1" type="ORF">CYLTODRAFT_420230</name>
</gene>
<proteinExistence type="predicted"/>
<dbReference type="AlphaFoldDB" id="A0A0D7BIL2"/>
<name>A0A0D7BIL2_9AGAR</name>
<sequence>MSTLTETMPAPALKTRACHFAPPPEVGKFAFARLRRHPFKGVHLVQLAEPTPDSSTKPTHITLHLFRHEFISIFRHAGSATMPPDDVRILQVVDDAAKRYEEDDGVVFLDRAVAIEGMRR</sequence>
<evidence type="ECO:0000313" key="1">
    <source>
        <dbReference type="EMBL" id="KIY69914.1"/>
    </source>
</evidence>
<keyword evidence="2" id="KW-1185">Reference proteome</keyword>
<accession>A0A0D7BIL2</accession>
<organism evidence="1 2">
    <name type="scientific">Cylindrobasidium torrendii FP15055 ss-10</name>
    <dbReference type="NCBI Taxonomy" id="1314674"/>
    <lineage>
        <taxon>Eukaryota</taxon>
        <taxon>Fungi</taxon>
        <taxon>Dikarya</taxon>
        <taxon>Basidiomycota</taxon>
        <taxon>Agaricomycotina</taxon>
        <taxon>Agaricomycetes</taxon>
        <taxon>Agaricomycetidae</taxon>
        <taxon>Agaricales</taxon>
        <taxon>Marasmiineae</taxon>
        <taxon>Physalacriaceae</taxon>
        <taxon>Cylindrobasidium</taxon>
    </lineage>
</organism>
<dbReference type="Proteomes" id="UP000054007">
    <property type="component" value="Unassembled WGS sequence"/>
</dbReference>